<evidence type="ECO:0000313" key="1">
    <source>
        <dbReference type="EMBL" id="CBJ29935.1"/>
    </source>
</evidence>
<dbReference type="Proteomes" id="UP000002630">
    <property type="component" value="Unassembled WGS sequence"/>
</dbReference>
<accession>D7FMB7</accession>
<dbReference type="InParanoid" id="D7FMB7"/>
<evidence type="ECO:0000313" key="2">
    <source>
        <dbReference type="Proteomes" id="UP000002630"/>
    </source>
</evidence>
<sequence length="29" mass="3173">MLLTVWLSPLFLLVQGIGAGTEKALLFQI</sequence>
<name>D7FMB7_ECTSI</name>
<reference evidence="1 2" key="1">
    <citation type="journal article" date="2010" name="Nature">
        <title>The Ectocarpus genome and the independent evolution of multicellularity in brown algae.</title>
        <authorList>
            <person name="Cock J.M."/>
            <person name="Sterck L."/>
            <person name="Rouze P."/>
            <person name="Scornet D."/>
            <person name="Allen A.E."/>
            <person name="Amoutzias G."/>
            <person name="Anthouard V."/>
            <person name="Artiguenave F."/>
            <person name="Aury J.M."/>
            <person name="Badger J.H."/>
            <person name="Beszteri B."/>
            <person name="Billiau K."/>
            <person name="Bonnet E."/>
            <person name="Bothwell J.H."/>
            <person name="Bowler C."/>
            <person name="Boyen C."/>
            <person name="Brownlee C."/>
            <person name="Carrano C.J."/>
            <person name="Charrier B."/>
            <person name="Cho G.Y."/>
            <person name="Coelho S.M."/>
            <person name="Collen J."/>
            <person name="Corre E."/>
            <person name="Da Silva C."/>
            <person name="Delage L."/>
            <person name="Delaroque N."/>
            <person name="Dittami S.M."/>
            <person name="Doulbeau S."/>
            <person name="Elias M."/>
            <person name="Farnham G."/>
            <person name="Gachon C.M."/>
            <person name="Gschloessl B."/>
            <person name="Heesch S."/>
            <person name="Jabbari K."/>
            <person name="Jubin C."/>
            <person name="Kawai H."/>
            <person name="Kimura K."/>
            <person name="Kloareg B."/>
            <person name="Kupper F.C."/>
            <person name="Lang D."/>
            <person name="Le Bail A."/>
            <person name="Leblanc C."/>
            <person name="Lerouge P."/>
            <person name="Lohr M."/>
            <person name="Lopez P.J."/>
            <person name="Martens C."/>
            <person name="Maumus F."/>
            <person name="Michel G."/>
            <person name="Miranda-Saavedra D."/>
            <person name="Morales J."/>
            <person name="Moreau H."/>
            <person name="Motomura T."/>
            <person name="Nagasato C."/>
            <person name="Napoli C.A."/>
            <person name="Nelson D.R."/>
            <person name="Nyvall-Collen P."/>
            <person name="Peters A.F."/>
            <person name="Pommier C."/>
            <person name="Potin P."/>
            <person name="Poulain J."/>
            <person name="Quesneville H."/>
            <person name="Read B."/>
            <person name="Rensing S.A."/>
            <person name="Ritter A."/>
            <person name="Rousvoal S."/>
            <person name="Samanta M."/>
            <person name="Samson G."/>
            <person name="Schroeder D.C."/>
            <person name="Segurens B."/>
            <person name="Strittmatter M."/>
            <person name="Tonon T."/>
            <person name="Tregear J.W."/>
            <person name="Valentin K."/>
            <person name="von Dassow P."/>
            <person name="Yamagishi T."/>
            <person name="Van de Peer Y."/>
            <person name="Wincker P."/>
        </authorList>
    </citation>
    <scope>NUCLEOTIDE SEQUENCE [LARGE SCALE GENOMIC DNA]</scope>
    <source>
        <strain evidence="2">Ec32 / CCAP1310/4</strain>
    </source>
</reference>
<dbReference type="EMBL" id="FN649760">
    <property type="protein sequence ID" value="CBJ29935.1"/>
    <property type="molecule type" value="Genomic_DNA"/>
</dbReference>
<dbReference type="AlphaFoldDB" id="D7FMB7"/>
<protein>
    <submittedName>
        <fullName evidence="1">Uncharacterized protein</fullName>
    </submittedName>
</protein>
<organism evidence="1 2">
    <name type="scientific">Ectocarpus siliculosus</name>
    <name type="common">Brown alga</name>
    <name type="synonym">Conferva siliculosa</name>
    <dbReference type="NCBI Taxonomy" id="2880"/>
    <lineage>
        <taxon>Eukaryota</taxon>
        <taxon>Sar</taxon>
        <taxon>Stramenopiles</taxon>
        <taxon>Ochrophyta</taxon>
        <taxon>PX clade</taxon>
        <taxon>Phaeophyceae</taxon>
        <taxon>Ectocarpales</taxon>
        <taxon>Ectocarpaceae</taxon>
        <taxon>Ectocarpus</taxon>
    </lineage>
</organism>
<gene>
    <name evidence="1" type="ORF">Esi_0166_0040</name>
</gene>
<keyword evidence="2" id="KW-1185">Reference proteome</keyword>
<proteinExistence type="predicted"/>